<dbReference type="RefSeq" id="WP_131851416.1">
    <property type="nucleotide sequence ID" value="NZ_SKFH01000008.1"/>
</dbReference>
<accession>A0A4R4E4Y2</accession>
<gene>
    <name evidence="2" type="ORF">E0486_06880</name>
</gene>
<dbReference type="Proteomes" id="UP000295164">
    <property type="component" value="Unassembled WGS sequence"/>
</dbReference>
<dbReference type="PANTHER" id="PTHR40396">
    <property type="entry name" value="ATPASE-LIKE PROTEIN"/>
    <property type="match status" value="1"/>
</dbReference>
<evidence type="ECO:0000313" key="3">
    <source>
        <dbReference type="Proteomes" id="UP000295164"/>
    </source>
</evidence>
<dbReference type="PANTHER" id="PTHR40396:SF1">
    <property type="entry name" value="ATPASE AAA-TYPE CORE DOMAIN-CONTAINING PROTEIN"/>
    <property type="match status" value="1"/>
</dbReference>
<comment type="caution">
    <text evidence="2">The sequence shown here is derived from an EMBL/GenBank/DDBJ whole genome shotgun (WGS) entry which is preliminary data.</text>
</comment>
<evidence type="ECO:0000313" key="2">
    <source>
        <dbReference type="EMBL" id="TCZ73071.1"/>
    </source>
</evidence>
<dbReference type="Pfam" id="PF13304">
    <property type="entry name" value="AAA_21"/>
    <property type="match status" value="1"/>
</dbReference>
<keyword evidence="3" id="KW-1185">Reference proteome</keyword>
<dbReference type="EMBL" id="SKFH01000008">
    <property type="protein sequence ID" value="TCZ73071.1"/>
    <property type="molecule type" value="Genomic_DNA"/>
</dbReference>
<dbReference type="GO" id="GO:0016887">
    <property type="term" value="F:ATP hydrolysis activity"/>
    <property type="evidence" value="ECO:0007669"/>
    <property type="project" value="InterPro"/>
</dbReference>
<dbReference type="Gene3D" id="3.40.50.300">
    <property type="entry name" value="P-loop containing nucleotide triphosphate hydrolases"/>
    <property type="match status" value="1"/>
</dbReference>
<proteinExistence type="predicted"/>
<dbReference type="SUPFAM" id="SSF52540">
    <property type="entry name" value="P-loop containing nucleoside triphosphate hydrolases"/>
    <property type="match status" value="1"/>
</dbReference>
<dbReference type="InterPro" id="IPR027417">
    <property type="entry name" value="P-loop_NTPase"/>
</dbReference>
<dbReference type="GO" id="GO:0005524">
    <property type="term" value="F:ATP binding"/>
    <property type="evidence" value="ECO:0007669"/>
    <property type="project" value="UniProtKB-KW"/>
</dbReference>
<evidence type="ECO:0000259" key="1">
    <source>
        <dbReference type="Pfam" id="PF13304"/>
    </source>
</evidence>
<dbReference type="OrthoDB" id="9809324at2"/>
<feature type="domain" description="ATPase AAA-type core" evidence="1">
    <location>
        <begin position="53"/>
        <end position="364"/>
    </location>
</feature>
<reference evidence="2 3" key="1">
    <citation type="submission" date="2019-03" db="EMBL/GenBank/DDBJ databases">
        <authorList>
            <person name="Kim M.K.M."/>
        </authorList>
    </citation>
    <scope>NUCLEOTIDE SEQUENCE [LARGE SCALE GENOMIC DNA]</scope>
    <source>
        <strain evidence="2 3">17J68-15</strain>
    </source>
</reference>
<keyword evidence="2" id="KW-0547">Nucleotide-binding</keyword>
<dbReference type="AlphaFoldDB" id="A0A4R4E4Y2"/>
<keyword evidence="2" id="KW-0067">ATP-binding</keyword>
<protein>
    <submittedName>
        <fullName evidence="2">ATP-binding protein</fullName>
    </submittedName>
</protein>
<name>A0A4R4E4Y2_9BACT</name>
<organism evidence="2 3">
    <name type="scientific">Flaviaesturariibacter aridisoli</name>
    <dbReference type="NCBI Taxonomy" id="2545761"/>
    <lineage>
        <taxon>Bacteria</taxon>
        <taxon>Pseudomonadati</taxon>
        <taxon>Bacteroidota</taxon>
        <taxon>Chitinophagia</taxon>
        <taxon>Chitinophagales</taxon>
        <taxon>Chitinophagaceae</taxon>
        <taxon>Flaviaestuariibacter</taxon>
    </lineage>
</organism>
<sequence length="427" mass="48931">MFIDFSVKNFRSIKDLQTISFVATGLKSPEQYVEVDRNNIVNEGELRLLKTVGIYGANASGKSNVVLALDRFMEAIWSEASTESNLDELFQPFLFQTDRENTDIFFQVNFLLEGKKYRYGFTVKKNMEYDGDNKNSRHIISSEWLFGPKEKNVVPLFTRKGLEIKKDKLANHERIPPLQYPHTLFLTHASAFDRESICTEVREFLRLYTLSNVNFKELALFRRSALNLIEDEGRKEPFLAMMSAFGLPYDDVIVERGGDDDSKVVSLDKIFLTRNVVASDGKVYPVKLNLGTTESEGTRKLFDLLGLIYRAFDSVDPAMFILDEIDSNFHPSLLIHLLKMFNNPEINKSNSQLLFTSHDTNLMSPSIMRRDQFFFAEKLDEATKVFSLSDLRGIRNDADFARMYLSGLLGAKPILHDYKFIDSDGSN</sequence>
<dbReference type="InterPro" id="IPR003959">
    <property type="entry name" value="ATPase_AAA_core"/>
</dbReference>